<name>A0ABY7C8M4_9BASI</name>
<evidence type="ECO:0000313" key="2">
    <source>
        <dbReference type="EMBL" id="WAQ81150.1"/>
    </source>
</evidence>
<reference evidence="2" key="1">
    <citation type="submission" date="2022-10" db="EMBL/GenBank/DDBJ databases">
        <title>Puccinia triticina Genome sequencing and assembly.</title>
        <authorList>
            <person name="Li C."/>
        </authorList>
    </citation>
    <scope>NUCLEOTIDE SEQUENCE</scope>
    <source>
        <strain evidence="2">Pt15</strain>
    </source>
</reference>
<organism evidence="2 3">
    <name type="scientific">Puccinia triticina</name>
    <dbReference type="NCBI Taxonomy" id="208348"/>
    <lineage>
        <taxon>Eukaryota</taxon>
        <taxon>Fungi</taxon>
        <taxon>Dikarya</taxon>
        <taxon>Basidiomycota</taxon>
        <taxon>Pucciniomycotina</taxon>
        <taxon>Pucciniomycetes</taxon>
        <taxon>Pucciniales</taxon>
        <taxon>Pucciniaceae</taxon>
        <taxon>Puccinia</taxon>
    </lineage>
</organism>
<protein>
    <recommendedName>
        <fullName evidence="4">Secreted protein</fullName>
    </recommendedName>
</protein>
<evidence type="ECO:0008006" key="4">
    <source>
        <dbReference type="Google" id="ProtNLM"/>
    </source>
</evidence>
<proteinExistence type="predicted"/>
<dbReference type="GeneID" id="77806416"/>
<keyword evidence="1" id="KW-0732">Signal</keyword>
<dbReference type="RefSeq" id="XP_053016705.1">
    <property type="nucleotide sequence ID" value="XM_053165521.1"/>
</dbReference>
<feature type="signal peptide" evidence="1">
    <location>
        <begin position="1"/>
        <end position="18"/>
    </location>
</feature>
<dbReference type="Proteomes" id="UP001164743">
    <property type="component" value="Chromosome 1A"/>
</dbReference>
<gene>
    <name evidence="2" type="ORF">PtA15_1A489</name>
</gene>
<evidence type="ECO:0000313" key="3">
    <source>
        <dbReference type="Proteomes" id="UP001164743"/>
    </source>
</evidence>
<keyword evidence="3" id="KW-1185">Reference proteome</keyword>
<accession>A0ABY7C8M4</accession>
<feature type="chain" id="PRO_5046683259" description="Secreted protein" evidence="1">
    <location>
        <begin position="19"/>
        <end position="140"/>
    </location>
</feature>
<dbReference type="EMBL" id="CP110421">
    <property type="protein sequence ID" value="WAQ81150.1"/>
    <property type="molecule type" value="Genomic_DNA"/>
</dbReference>
<sequence>MKTSPCFCLFVLMIVLRADRVVGPTPLIHMLAKTWDRLMLPINFAIPNNTRTTITGGRWEKTLRFAPSGTAEPYWTLQNLHRDPIIYLLAGDEESSIIEPGVTIHWYDLPASESLKGKIVSIGDNMIHPDSDTESSERVE</sequence>
<evidence type="ECO:0000256" key="1">
    <source>
        <dbReference type="SAM" id="SignalP"/>
    </source>
</evidence>